<evidence type="ECO:0000256" key="1">
    <source>
        <dbReference type="SAM" id="MobiDB-lite"/>
    </source>
</evidence>
<feature type="region of interest" description="Disordered" evidence="1">
    <location>
        <begin position="115"/>
        <end position="168"/>
    </location>
</feature>
<sequence>MSGWICSFRQMWDHALFKGDGLRVGVWHWLLHNAAWKETKFRVKGDVVTLSRGQVCLSHRQVEEATGMGRKALSTFLKALENEGAILVKTHHDARQGRTIVTICNYGKYQVGTEATAPETAPEPRQSRATKEQGKQLNNTPKPPEGAGEFDEFWSEYPHRGGQKKNRKGAVAKYRAAIKAGVEHEQIMMGVRAMRRFPDVARGFARDPAVWLNQEGWTDEAPSQAHLSTVHSRSKWQRGEIRVLTNGRVQEYDGYQWEFRNDLTPDDVAVAHA</sequence>
<dbReference type="OrthoDB" id="7771109at2"/>
<gene>
    <name evidence="2" type="ORF">IQ24_02634</name>
</gene>
<evidence type="ECO:0000313" key="2">
    <source>
        <dbReference type="EMBL" id="TWI32759.1"/>
    </source>
</evidence>
<accession>A0A562NKM2</accession>
<dbReference type="AlphaFoldDB" id="A0A562NKM2"/>
<reference evidence="2 3" key="1">
    <citation type="journal article" date="2015" name="Stand. Genomic Sci.">
        <title>Genomic Encyclopedia of Bacterial and Archaeal Type Strains, Phase III: the genomes of soil and plant-associated and newly described type strains.</title>
        <authorList>
            <person name="Whitman W.B."/>
            <person name="Woyke T."/>
            <person name="Klenk H.P."/>
            <person name="Zhou Y."/>
            <person name="Lilburn T.G."/>
            <person name="Beck B.J."/>
            <person name="De Vos P."/>
            <person name="Vandamme P."/>
            <person name="Eisen J.A."/>
            <person name="Garrity G."/>
            <person name="Hugenholtz P."/>
            <person name="Kyrpides N.C."/>
        </authorList>
    </citation>
    <scope>NUCLEOTIDE SEQUENCE [LARGE SCALE GENOMIC DNA]</scope>
    <source>
        <strain evidence="2 3">CGMCC 1.5364</strain>
    </source>
</reference>
<evidence type="ECO:0000313" key="3">
    <source>
        <dbReference type="Proteomes" id="UP000316225"/>
    </source>
</evidence>
<name>A0A562NKM2_9RHOB</name>
<protein>
    <submittedName>
        <fullName evidence="2">Uncharacterized protein</fullName>
    </submittedName>
</protein>
<organism evidence="2 3">
    <name type="scientific">Paracoccus sulfuroxidans</name>
    <dbReference type="NCBI Taxonomy" id="384678"/>
    <lineage>
        <taxon>Bacteria</taxon>
        <taxon>Pseudomonadati</taxon>
        <taxon>Pseudomonadota</taxon>
        <taxon>Alphaproteobacteria</taxon>
        <taxon>Rhodobacterales</taxon>
        <taxon>Paracoccaceae</taxon>
        <taxon>Paracoccus</taxon>
    </lineage>
</organism>
<dbReference type="Proteomes" id="UP000316225">
    <property type="component" value="Unassembled WGS sequence"/>
</dbReference>
<feature type="compositionally biased region" description="Basic and acidic residues" evidence="1">
    <location>
        <begin position="125"/>
        <end position="134"/>
    </location>
</feature>
<comment type="caution">
    <text evidence="2">The sequence shown here is derived from an EMBL/GenBank/DDBJ whole genome shotgun (WGS) entry which is preliminary data.</text>
</comment>
<dbReference type="EMBL" id="VLKU01000008">
    <property type="protein sequence ID" value="TWI32759.1"/>
    <property type="molecule type" value="Genomic_DNA"/>
</dbReference>
<feature type="compositionally biased region" description="Low complexity" evidence="1">
    <location>
        <begin position="115"/>
        <end position="124"/>
    </location>
</feature>
<proteinExistence type="predicted"/>
<keyword evidence="3" id="KW-1185">Reference proteome</keyword>
<dbReference type="RefSeq" id="WP_145398562.1">
    <property type="nucleotide sequence ID" value="NZ_VLKU01000008.1"/>
</dbReference>